<comment type="caution">
    <text evidence="5">The sequence shown here is derived from an EMBL/GenBank/DDBJ whole genome shotgun (WGS) entry which is preliminary data.</text>
</comment>
<evidence type="ECO:0000256" key="1">
    <source>
        <dbReference type="ARBA" id="ARBA00006611"/>
    </source>
</evidence>
<dbReference type="Proteomes" id="UP000430345">
    <property type="component" value="Unassembled WGS sequence"/>
</dbReference>
<accession>A0A6I1MNM2</accession>
<dbReference type="PANTHER" id="PTHR30258">
    <property type="entry name" value="TYPE II SECRETION SYSTEM PROTEIN GSPE-RELATED"/>
    <property type="match status" value="1"/>
</dbReference>
<dbReference type="GO" id="GO:0016887">
    <property type="term" value="F:ATP hydrolysis activity"/>
    <property type="evidence" value="ECO:0007669"/>
    <property type="project" value="TreeGrafter"/>
</dbReference>
<dbReference type="GO" id="GO:0005524">
    <property type="term" value="F:ATP binding"/>
    <property type="evidence" value="ECO:0007669"/>
    <property type="project" value="UniProtKB-KW"/>
</dbReference>
<sequence length="456" mass="52890">MNYTLKDIDLSYMKSITKDMMLDFKIISLGEKDGTIYFYTDYSKESEKKSYLSLMFKKNIKLIKDDEEKVISLINSCYGNEINFNNKDEFVIHQLSNILSNAIDLEASDIHLEPQSRYVNIRFRIDGTLIMKNKIQHEEYLTIINKIKLDSNMDISDKLRPQDGKMRFKFKEKFYDLRVSSIPTLYGEKLVLRVLYKKPELANINKLNLSFNQLEKIKKLLAYKHGMILINGPTGSGKTTTLYALLNEVNKEDINISTIEDPIEFNLNGITQTNVNEKNNITFSNGLRHILRQDPDIILIGEIRDEETAQIGTRAAITGHKVLSTIHTNSGYEVYSRLKDMGVHEYLLKEALKGVITQRLVRKLCDYCKKKYDVDENFINQLSLNKKSLYYKSCGCEKCNYTGYKGRIMICEIMLKDELEKVNIKNNEMLENCLNMMEKGIVSLEEYILLKEGEGF</sequence>
<dbReference type="PROSITE" id="PS51450">
    <property type="entry name" value="LRR"/>
    <property type="match status" value="1"/>
</dbReference>
<dbReference type="Gene3D" id="3.30.450.90">
    <property type="match status" value="1"/>
</dbReference>
<proteinExistence type="inferred from homology"/>
<feature type="domain" description="Bacterial type II secretion system protein E" evidence="4">
    <location>
        <begin position="291"/>
        <end position="305"/>
    </location>
</feature>
<dbReference type="AlphaFoldDB" id="A0A6I1MNM2"/>
<dbReference type="Gene3D" id="3.40.50.300">
    <property type="entry name" value="P-loop containing nucleotide triphosphate hydrolases"/>
    <property type="match status" value="1"/>
</dbReference>
<reference evidence="5 6" key="1">
    <citation type="submission" date="2019-10" db="EMBL/GenBank/DDBJ databases">
        <title>The Genome Sequence of Clostridium tarantellae Isolated from Fish Brain.</title>
        <authorList>
            <person name="Bano L."/>
            <person name="Kiel M."/>
            <person name="Sales G."/>
            <person name="Doxey A.C."/>
            <person name="Mansfield M.J."/>
            <person name="Schiavone M."/>
            <person name="Rossetto O."/>
            <person name="Pirazzini M."/>
            <person name="Dobrindt U."/>
            <person name="Montecucco C."/>
        </authorList>
    </citation>
    <scope>NUCLEOTIDE SEQUENCE [LARGE SCALE GENOMIC DNA]</scope>
    <source>
        <strain evidence="5 6">DSM 3997</strain>
    </source>
</reference>
<protein>
    <submittedName>
        <fullName evidence="5">Type II/IV secretion system protein</fullName>
    </submittedName>
</protein>
<evidence type="ECO:0000313" key="5">
    <source>
        <dbReference type="EMBL" id="MPQ44634.1"/>
    </source>
</evidence>
<dbReference type="InterPro" id="IPR027417">
    <property type="entry name" value="P-loop_NTPase"/>
</dbReference>
<comment type="similarity">
    <text evidence="1">Belongs to the GSP E family.</text>
</comment>
<keyword evidence="3" id="KW-0067">ATP-binding</keyword>
<dbReference type="Pfam" id="PF00437">
    <property type="entry name" value="T2SSE"/>
    <property type="match status" value="1"/>
</dbReference>
<dbReference type="InterPro" id="IPR001482">
    <property type="entry name" value="T2SS/T4SS_dom"/>
</dbReference>
<dbReference type="EMBL" id="WHJC01000264">
    <property type="protein sequence ID" value="MPQ44634.1"/>
    <property type="molecule type" value="Genomic_DNA"/>
</dbReference>
<dbReference type="InterPro" id="IPR001611">
    <property type="entry name" value="Leu-rich_rpt"/>
</dbReference>
<dbReference type="SUPFAM" id="SSF52540">
    <property type="entry name" value="P-loop containing nucleoside triphosphate hydrolases"/>
    <property type="match status" value="1"/>
</dbReference>
<evidence type="ECO:0000256" key="3">
    <source>
        <dbReference type="ARBA" id="ARBA00022840"/>
    </source>
</evidence>
<dbReference type="PROSITE" id="PS00662">
    <property type="entry name" value="T2SP_E"/>
    <property type="match status" value="1"/>
</dbReference>
<dbReference type="PANTHER" id="PTHR30258:SF1">
    <property type="entry name" value="PROTEIN TRANSPORT PROTEIN HOFB HOMOLOG"/>
    <property type="match status" value="1"/>
</dbReference>
<gene>
    <name evidence="5" type="ORF">GBZ86_12875</name>
</gene>
<keyword evidence="6" id="KW-1185">Reference proteome</keyword>
<evidence type="ECO:0000313" key="6">
    <source>
        <dbReference type="Proteomes" id="UP000430345"/>
    </source>
</evidence>
<keyword evidence="2" id="KW-0547">Nucleotide-binding</keyword>
<evidence type="ECO:0000256" key="2">
    <source>
        <dbReference type="ARBA" id="ARBA00022741"/>
    </source>
</evidence>
<dbReference type="GO" id="GO:0005886">
    <property type="term" value="C:plasma membrane"/>
    <property type="evidence" value="ECO:0007669"/>
    <property type="project" value="TreeGrafter"/>
</dbReference>
<organism evidence="5 6">
    <name type="scientific">Clostridium tarantellae</name>
    <dbReference type="NCBI Taxonomy" id="39493"/>
    <lineage>
        <taxon>Bacteria</taxon>
        <taxon>Bacillati</taxon>
        <taxon>Bacillota</taxon>
        <taxon>Clostridia</taxon>
        <taxon>Eubacteriales</taxon>
        <taxon>Clostridiaceae</taxon>
        <taxon>Clostridium</taxon>
    </lineage>
</organism>
<name>A0A6I1MNM2_9CLOT</name>
<dbReference type="CDD" id="cd01129">
    <property type="entry name" value="PulE-GspE-like"/>
    <property type="match status" value="1"/>
</dbReference>
<evidence type="ECO:0000259" key="4">
    <source>
        <dbReference type="PROSITE" id="PS00662"/>
    </source>
</evidence>